<proteinExistence type="predicted"/>
<organism evidence="3 4">
    <name type="scientific">Allofournierella massiliensis</name>
    <dbReference type="NCBI Taxonomy" id="1650663"/>
    <lineage>
        <taxon>Bacteria</taxon>
        <taxon>Bacillati</taxon>
        <taxon>Bacillota</taxon>
        <taxon>Clostridia</taxon>
        <taxon>Eubacteriales</taxon>
        <taxon>Oscillospiraceae</taxon>
        <taxon>Allofournierella</taxon>
    </lineage>
</organism>
<evidence type="ECO:0000313" key="3">
    <source>
        <dbReference type="EMBL" id="TCL52952.1"/>
    </source>
</evidence>
<dbReference type="AlphaFoldDB" id="A0A4V6NGI3"/>
<comment type="caution">
    <text evidence="3">The sequence shown here is derived from an EMBL/GenBank/DDBJ whole genome shotgun (WGS) entry which is preliminary data.</text>
</comment>
<sequence>MPGVLIASDKQYHETLRAFFAAGQPAQCCANAGEARRAMCGGSFETLVINAPLPDEFGRELAVQAADAGMDAILLCPGPQADKLAAGLEKYGVFVLAKPLSRQQTAFALRLIRTGRQRLQKLTAQNRRLTKRLDEARIISQAKCALALCRGLSEEQAHRLIEKEAMDGRISSREAALEIMRRLEDEGLF</sequence>
<gene>
    <name evidence="3" type="ORF">EDD77_13921</name>
</gene>
<dbReference type="SMART" id="SM01012">
    <property type="entry name" value="ANTAR"/>
    <property type="match status" value="1"/>
</dbReference>
<protein>
    <submittedName>
        <fullName evidence="3">Response regulator receiver and ANTAR domain protein</fullName>
    </submittedName>
</protein>
<feature type="coiled-coil region" evidence="1">
    <location>
        <begin position="112"/>
        <end position="139"/>
    </location>
</feature>
<keyword evidence="1" id="KW-0175">Coiled coil</keyword>
<dbReference type="STRING" id="1650663.GCA_001486665_02814"/>
<dbReference type="PROSITE" id="PS50921">
    <property type="entry name" value="ANTAR"/>
    <property type="match status" value="1"/>
</dbReference>
<name>A0A4V6NGI3_9FIRM</name>
<evidence type="ECO:0000313" key="4">
    <source>
        <dbReference type="Proteomes" id="UP000295184"/>
    </source>
</evidence>
<reference evidence="3 4" key="1">
    <citation type="submission" date="2019-03" db="EMBL/GenBank/DDBJ databases">
        <title>Genomic Encyclopedia of Type Strains, Phase IV (KMG-IV): sequencing the most valuable type-strain genomes for metagenomic binning, comparative biology and taxonomic classification.</title>
        <authorList>
            <person name="Goeker M."/>
        </authorList>
    </citation>
    <scope>NUCLEOTIDE SEQUENCE [LARGE SCALE GENOMIC DNA]</scope>
    <source>
        <strain evidence="3 4">DSM 100451</strain>
    </source>
</reference>
<dbReference type="GO" id="GO:0003723">
    <property type="term" value="F:RNA binding"/>
    <property type="evidence" value="ECO:0007669"/>
    <property type="project" value="InterPro"/>
</dbReference>
<dbReference type="InterPro" id="IPR005561">
    <property type="entry name" value="ANTAR"/>
</dbReference>
<dbReference type="SUPFAM" id="SSF52172">
    <property type="entry name" value="CheY-like"/>
    <property type="match status" value="1"/>
</dbReference>
<dbReference type="Pfam" id="PF03861">
    <property type="entry name" value="ANTAR"/>
    <property type="match status" value="1"/>
</dbReference>
<accession>A0A4V6NGI3</accession>
<dbReference type="EMBL" id="SLUM01000039">
    <property type="protein sequence ID" value="TCL52952.1"/>
    <property type="molecule type" value="Genomic_DNA"/>
</dbReference>
<dbReference type="InterPro" id="IPR036388">
    <property type="entry name" value="WH-like_DNA-bd_sf"/>
</dbReference>
<feature type="domain" description="ANTAR" evidence="2">
    <location>
        <begin position="119"/>
        <end position="180"/>
    </location>
</feature>
<evidence type="ECO:0000256" key="1">
    <source>
        <dbReference type="SAM" id="Coils"/>
    </source>
</evidence>
<dbReference type="RefSeq" id="WP_058966008.1">
    <property type="nucleotide sequence ID" value="NZ_CABKVM010000019.1"/>
</dbReference>
<evidence type="ECO:0000259" key="2">
    <source>
        <dbReference type="PROSITE" id="PS50921"/>
    </source>
</evidence>
<dbReference type="Proteomes" id="UP000295184">
    <property type="component" value="Unassembled WGS sequence"/>
</dbReference>
<dbReference type="InterPro" id="IPR011006">
    <property type="entry name" value="CheY-like_superfamily"/>
</dbReference>
<dbReference type="OrthoDB" id="9808843at2"/>
<dbReference type="Gene3D" id="1.10.10.10">
    <property type="entry name" value="Winged helix-like DNA-binding domain superfamily/Winged helix DNA-binding domain"/>
    <property type="match status" value="1"/>
</dbReference>